<dbReference type="Proteomes" id="UP001156903">
    <property type="component" value="Unassembled WGS sequence"/>
</dbReference>
<evidence type="ECO:0008006" key="4">
    <source>
        <dbReference type="Google" id="ProtNLM"/>
    </source>
</evidence>
<dbReference type="InterPro" id="IPR038390">
    <property type="entry name" value="Metal_Tscrpt_repr_sf"/>
</dbReference>
<comment type="caution">
    <text evidence="2">The sequence shown here is derived from an EMBL/GenBank/DDBJ whole genome shotgun (WGS) entry which is preliminary data.</text>
</comment>
<reference evidence="3" key="1">
    <citation type="journal article" date="2019" name="Int. J. Syst. Evol. Microbiol.">
        <title>The Global Catalogue of Microorganisms (GCM) 10K type strain sequencing project: providing services to taxonomists for standard genome sequencing and annotation.</title>
        <authorList>
            <consortium name="The Broad Institute Genomics Platform"/>
            <consortium name="The Broad Institute Genome Sequencing Center for Infectious Disease"/>
            <person name="Wu L."/>
            <person name="Ma J."/>
        </authorList>
    </citation>
    <scope>NUCLEOTIDE SEQUENCE [LARGE SCALE GENOMIC DNA]</scope>
    <source>
        <strain evidence="3">NBRC 109341</strain>
    </source>
</reference>
<dbReference type="Pfam" id="PF02583">
    <property type="entry name" value="Trns_repr_metal"/>
    <property type="match status" value="1"/>
</dbReference>
<name>A0ABQ6C8R8_9BURK</name>
<keyword evidence="3" id="KW-1185">Reference proteome</keyword>
<dbReference type="InterPro" id="IPR003735">
    <property type="entry name" value="Metal_Tscrpt_repr"/>
</dbReference>
<evidence type="ECO:0000313" key="2">
    <source>
        <dbReference type="EMBL" id="GLS16651.1"/>
    </source>
</evidence>
<dbReference type="Gene3D" id="1.20.58.1000">
    <property type="entry name" value="Metal-sensitive repressor, helix protomer"/>
    <property type="match status" value="1"/>
</dbReference>
<evidence type="ECO:0000256" key="1">
    <source>
        <dbReference type="ARBA" id="ARBA00005260"/>
    </source>
</evidence>
<protein>
    <recommendedName>
        <fullName evidence="4">Metal-sensing transcriptional repressor</fullName>
    </recommendedName>
</protein>
<gene>
    <name evidence="2" type="ORF">GCM10007935_40940</name>
</gene>
<dbReference type="EMBL" id="BSPB01000070">
    <property type="protein sequence ID" value="GLS16651.1"/>
    <property type="molecule type" value="Genomic_DNA"/>
</dbReference>
<evidence type="ECO:0000313" key="3">
    <source>
        <dbReference type="Proteomes" id="UP001156903"/>
    </source>
</evidence>
<sequence>MKTPHGEAVDARRLAELMHRLRRAEGQVRGVRKLLEGGVDCTLIAQQLLAARHALDSAFVDLNLALAASDLTAAPDPGGERLGAVMARLQRQLGGTR</sequence>
<comment type="similarity">
    <text evidence="1">Belongs to the FrmR/RcnR family.</text>
</comment>
<organism evidence="2 3">
    <name type="scientific">Hydrogenophaga electricum</name>
    <dbReference type="NCBI Taxonomy" id="1230953"/>
    <lineage>
        <taxon>Bacteria</taxon>
        <taxon>Pseudomonadati</taxon>
        <taxon>Pseudomonadota</taxon>
        <taxon>Betaproteobacteria</taxon>
        <taxon>Burkholderiales</taxon>
        <taxon>Comamonadaceae</taxon>
        <taxon>Hydrogenophaga</taxon>
    </lineage>
</organism>
<dbReference type="RefSeq" id="WP_284309345.1">
    <property type="nucleotide sequence ID" value="NZ_BSPB01000070.1"/>
</dbReference>
<accession>A0ABQ6C8R8</accession>
<proteinExistence type="inferred from homology"/>